<dbReference type="FunFam" id="3.40.50.300:FF:003394">
    <property type="entry name" value="GCN20-type ATP-binding cassette protein GCN3, putative"/>
    <property type="match status" value="1"/>
</dbReference>
<proteinExistence type="predicted"/>
<dbReference type="VEuPathDB" id="AmoebaDB:EHI7A_133720"/>
<dbReference type="InterPro" id="IPR032781">
    <property type="entry name" value="ABC_tran_Xtn"/>
</dbReference>
<dbReference type="AlphaFoldDB" id="A0A5K1UG59"/>
<evidence type="ECO:0000313" key="6">
    <source>
        <dbReference type="EMBL" id="GAT95794.1"/>
    </source>
</evidence>
<dbReference type="SMART" id="SM00382">
    <property type="entry name" value="AAA"/>
    <property type="match status" value="2"/>
</dbReference>
<evidence type="ECO:0000256" key="1">
    <source>
        <dbReference type="ARBA" id="ARBA00022737"/>
    </source>
</evidence>
<dbReference type="PANTHER" id="PTHR19211:SF117">
    <property type="entry name" value="ATP-BINDING CASSETTE SUB-FAMILY F MEMBER 3"/>
    <property type="match status" value="1"/>
</dbReference>
<sequence length="724" mass="83318">MSNSNTSTEPVIHAEIENEEFDKVEEKIEEELEQEHEKIEEEKIKPEKEKIIEYDNKIDPIVDNYINSLVNTKAMIRSDIETRMLAIIMSCKACNSEEKAKQIIEQKLEERPMEYDIVSNVKRLKKAYNVEKIDNKLYGGSLFKKTLVQDSALEQSDAKMEKKKKKREEMEEKKRKQLYENAGLVSAPTISVNKAKVDSNCKDVKQDNISIAYGKHLILEDADLTLAHGRRYGLIGRNGCGKSTLMRVIATRNVAIPDNMTMQFIEQEVDGDDRSVYQTVYEANVELVQLYADLAELEKEPLVNAEKITMAYSRLAELDADTAESRIKSILTGLQFTQKDFERPTKEFSGGWRMRISIAKAIYMHPDLLLLDEPSNHLDFHALIWLEEVLKNWDGTLLIVSHQRQFLNAIVTDIIHFKDFKLTYYPGDYDTFEATMQKRLLQQQRAYDAQQIQRKHIQQFIDRFKCSAVRGPQVQSRIKMMEKMKEVSTVVDDAEVTLTFPDVEPLDSNIVSFHDITFGYEPDKILFKNLNFALNMESRIALVGRNGCGKTTFLKLLIDALTPVEGTVQRNRKARIGVFAQHFVDQLNFKVNAIQFFQNKYPEKTVQEIRSHLGRFGITGDSSLQRLDTLSGGQKSRVVFADLAYKQPHLLLLDEPSNHLDIETVEALARALAVYQGGVLIITHDERLISQVCDEIWHLHDQTITKFPGDIVEYKRHVRAEIFK</sequence>
<dbReference type="Gene3D" id="3.40.50.300">
    <property type="entry name" value="P-loop containing nucleotide triphosphate hydrolases"/>
    <property type="match status" value="2"/>
</dbReference>
<evidence type="ECO:0000256" key="3">
    <source>
        <dbReference type="ARBA" id="ARBA00022840"/>
    </source>
</evidence>
<protein>
    <submittedName>
        <fullName evidence="6">Non-transporter abc protein putative</fullName>
    </submittedName>
</protein>
<evidence type="ECO:0000259" key="5">
    <source>
        <dbReference type="PROSITE" id="PS50893"/>
    </source>
</evidence>
<evidence type="ECO:0000256" key="2">
    <source>
        <dbReference type="ARBA" id="ARBA00022741"/>
    </source>
</evidence>
<dbReference type="OMA" id="CTHIADI"/>
<name>A0A5K1UG59_ENTHI</name>
<dbReference type="InterPro" id="IPR003593">
    <property type="entry name" value="AAA+_ATPase"/>
</dbReference>
<evidence type="ECO:0000256" key="4">
    <source>
        <dbReference type="SAM" id="Coils"/>
    </source>
</evidence>
<dbReference type="FunFam" id="3.40.50.300:FF:000104">
    <property type="entry name" value="ATP-binding cassette sub-family F member 3"/>
    <property type="match status" value="1"/>
</dbReference>
<feature type="coiled-coil region" evidence="4">
    <location>
        <begin position="153"/>
        <end position="180"/>
    </location>
</feature>
<dbReference type="VEuPathDB" id="AmoebaDB:KM1_203710"/>
<dbReference type="Proteomes" id="UP000078387">
    <property type="component" value="Unassembled WGS sequence"/>
</dbReference>
<dbReference type="InterPro" id="IPR003439">
    <property type="entry name" value="ABC_transporter-like_ATP-bd"/>
</dbReference>
<dbReference type="VEuPathDB" id="AmoebaDB:EHI8A_147560"/>
<dbReference type="InterPro" id="IPR017871">
    <property type="entry name" value="ABC_transporter-like_CS"/>
</dbReference>
<accession>A0A5K1UG59</accession>
<dbReference type="PROSITE" id="PS50893">
    <property type="entry name" value="ABC_TRANSPORTER_2"/>
    <property type="match status" value="2"/>
</dbReference>
<dbReference type="Pfam" id="PF00005">
    <property type="entry name" value="ABC_tran"/>
    <property type="match status" value="2"/>
</dbReference>
<keyword evidence="2" id="KW-0547">Nucleotide-binding</keyword>
<dbReference type="PROSITE" id="PS00211">
    <property type="entry name" value="ABC_TRANSPORTER_1"/>
    <property type="match status" value="2"/>
</dbReference>
<dbReference type="GO" id="GO:0016887">
    <property type="term" value="F:ATP hydrolysis activity"/>
    <property type="evidence" value="ECO:0007669"/>
    <property type="project" value="InterPro"/>
</dbReference>
<comment type="caution">
    <text evidence="6">The sequence shown here is derived from an EMBL/GenBank/DDBJ whole genome shotgun (WGS) entry which is preliminary data.</text>
</comment>
<dbReference type="GO" id="GO:0005524">
    <property type="term" value="F:ATP binding"/>
    <property type="evidence" value="ECO:0007669"/>
    <property type="project" value="UniProtKB-KW"/>
</dbReference>
<keyword evidence="1" id="KW-0677">Repeat</keyword>
<dbReference type="CDD" id="cd03221">
    <property type="entry name" value="ABCF_EF-3"/>
    <property type="match status" value="2"/>
</dbReference>
<dbReference type="SUPFAM" id="SSF52540">
    <property type="entry name" value="P-loop containing nucleoside triphosphate hydrolases"/>
    <property type="match status" value="2"/>
</dbReference>
<feature type="coiled-coil region" evidence="4">
    <location>
        <begin position="14"/>
        <end position="49"/>
    </location>
</feature>
<dbReference type="VEuPathDB" id="AmoebaDB:EHI5A_100470"/>
<feature type="domain" description="ABC transporter" evidence="5">
    <location>
        <begin position="511"/>
        <end position="724"/>
    </location>
</feature>
<dbReference type="InterPro" id="IPR027417">
    <property type="entry name" value="P-loop_NTPase"/>
</dbReference>
<dbReference type="PANTHER" id="PTHR19211">
    <property type="entry name" value="ATP-BINDING TRANSPORT PROTEIN-RELATED"/>
    <property type="match status" value="1"/>
</dbReference>
<evidence type="ECO:0000313" key="7">
    <source>
        <dbReference type="Proteomes" id="UP000078387"/>
    </source>
</evidence>
<feature type="domain" description="ABC transporter" evidence="5">
    <location>
        <begin position="204"/>
        <end position="444"/>
    </location>
</feature>
<dbReference type="VEuPathDB" id="AmoebaDB:EHI_175440"/>
<keyword evidence="3" id="KW-0067">ATP-binding</keyword>
<dbReference type="InterPro" id="IPR050611">
    <property type="entry name" value="ABCF"/>
</dbReference>
<dbReference type="EMBL" id="BDEQ01000001">
    <property type="protein sequence ID" value="GAT95794.1"/>
    <property type="molecule type" value="Genomic_DNA"/>
</dbReference>
<reference evidence="6 7" key="1">
    <citation type="submission" date="2016-05" db="EMBL/GenBank/DDBJ databases">
        <title>First whole genome sequencing of Entamoeba histolytica HM1:IMSS-clone-6.</title>
        <authorList>
            <person name="Mukherjee Avik.K."/>
            <person name="Izumyama S."/>
            <person name="Nakada-Tsukui K."/>
            <person name="Nozaki T."/>
        </authorList>
    </citation>
    <scope>NUCLEOTIDE SEQUENCE [LARGE SCALE GENOMIC DNA]</scope>
    <source>
        <strain evidence="6 7">HM1:IMSS clone 6</strain>
    </source>
</reference>
<dbReference type="Pfam" id="PF12848">
    <property type="entry name" value="ABC_tran_Xtn"/>
    <property type="match status" value="1"/>
</dbReference>
<gene>
    <name evidence="6" type="ORF">CL6EHI_175440</name>
</gene>
<keyword evidence="4" id="KW-0175">Coiled coil</keyword>
<organism evidence="6 7">
    <name type="scientific">Entamoeba histolytica</name>
    <dbReference type="NCBI Taxonomy" id="5759"/>
    <lineage>
        <taxon>Eukaryota</taxon>
        <taxon>Amoebozoa</taxon>
        <taxon>Evosea</taxon>
        <taxon>Archamoebae</taxon>
        <taxon>Mastigamoebida</taxon>
        <taxon>Entamoebidae</taxon>
        <taxon>Entamoeba</taxon>
    </lineage>
</organism>